<evidence type="ECO:0000313" key="1">
    <source>
        <dbReference type="EMBL" id="CAD8196174.1"/>
    </source>
</evidence>
<dbReference type="Proteomes" id="UP000683925">
    <property type="component" value="Unassembled WGS sequence"/>
</dbReference>
<reference evidence="1" key="1">
    <citation type="submission" date="2021-01" db="EMBL/GenBank/DDBJ databases">
        <authorList>
            <consortium name="Genoscope - CEA"/>
            <person name="William W."/>
        </authorList>
    </citation>
    <scope>NUCLEOTIDE SEQUENCE</scope>
</reference>
<gene>
    <name evidence="1" type="ORF">POCTA_138.1.T1110034</name>
</gene>
<name>A0A8S1X1X2_PAROT</name>
<proteinExistence type="predicted"/>
<dbReference type="AlphaFoldDB" id="A0A8S1X1X2"/>
<comment type="caution">
    <text evidence="1">The sequence shown here is derived from an EMBL/GenBank/DDBJ whole genome shotgun (WGS) entry which is preliminary data.</text>
</comment>
<accession>A0A8S1X1X2</accession>
<sequence>MLIFLFTIIQMEQITYFQNYTQFIRIKIWVWFEKPSNQNYMRWIQIQIKSKTESMKKYNRQYEFGLGFYRINQQKDHSQFTTLSQIQLNRYFIVGMNGSALWKKDDKLLDSNY</sequence>
<dbReference type="EMBL" id="CAJJDP010000111">
    <property type="protein sequence ID" value="CAD8196174.1"/>
    <property type="molecule type" value="Genomic_DNA"/>
</dbReference>
<protein>
    <submittedName>
        <fullName evidence="1">Uncharacterized protein</fullName>
    </submittedName>
</protein>
<evidence type="ECO:0000313" key="2">
    <source>
        <dbReference type="Proteomes" id="UP000683925"/>
    </source>
</evidence>
<keyword evidence="2" id="KW-1185">Reference proteome</keyword>
<organism evidence="1 2">
    <name type="scientific">Paramecium octaurelia</name>
    <dbReference type="NCBI Taxonomy" id="43137"/>
    <lineage>
        <taxon>Eukaryota</taxon>
        <taxon>Sar</taxon>
        <taxon>Alveolata</taxon>
        <taxon>Ciliophora</taxon>
        <taxon>Intramacronucleata</taxon>
        <taxon>Oligohymenophorea</taxon>
        <taxon>Peniculida</taxon>
        <taxon>Parameciidae</taxon>
        <taxon>Paramecium</taxon>
    </lineage>
</organism>